<protein>
    <submittedName>
        <fullName evidence="3">50S ribosomal protein L11 methyltransferase</fullName>
    </submittedName>
</protein>
<keyword evidence="3" id="KW-0687">Ribonucleoprotein</keyword>
<dbReference type="PANTHER" id="PTHR43648">
    <property type="entry name" value="ELECTRON TRANSFER FLAVOPROTEIN BETA SUBUNIT LYSINE METHYLTRANSFERASE"/>
    <property type="match status" value="1"/>
</dbReference>
<dbReference type="InterPro" id="IPR029063">
    <property type="entry name" value="SAM-dependent_MTases_sf"/>
</dbReference>
<dbReference type="Proteomes" id="UP001147830">
    <property type="component" value="Unassembled WGS sequence"/>
</dbReference>
<keyword evidence="3" id="KW-0689">Ribosomal protein</keyword>
<dbReference type="EMBL" id="JAOANI010000014">
    <property type="protein sequence ID" value="MCT7358428.1"/>
    <property type="molecule type" value="Genomic_DNA"/>
</dbReference>
<comment type="caution">
    <text evidence="3">The sequence shown here is derived from an EMBL/GenBank/DDBJ whole genome shotgun (WGS) entry which is preliminary data.</text>
</comment>
<dbReference type="PANTHER" id="PTHR43648:SF1">
    <property type="entry name" value="ELECTRON TRANSFER FLAVOPROTEIN BETA SUBUNIT LYSINE METHYLTRANSFERASE"/>
    <property type="match status" value="1"/>
</dbReference>
<dbReference type="GO" id="GO:0016279">
    <property type="term" value="F:protein-lysine N-methyltransferase activity"/>
    <property type="evidence" value="ECO:0007669"/>
    <property type="project" value="TreeGrafter"/>
</dbReference>
<sequence length="199" mass="21201">MAEHLAAEQLQLWLLSLPDSELTLDSQAIGAFWQHLPYWAFAWAGGRALAQWIVANPQAVAGKKVLDFGCGSALVGIAAAKAGAAEVWVADLDANALQAAAENAALNGVEVLPVKGEWPQVDLLLASDVLYDISSSADLKPLMLSIPDWILAESRFVAPDFVALDCLHSMVSSTLPAIGDFDEAVEVEIYCRAGQSRLT</sequence>
<keyword evidence="2" id="KW-0808">Transferase</keyword>
<keyword evidence="4" id="KW-1185">Reference proteome</keyword>
<evidence type="ECO:0000256" key="1">
    <source>
        <dbReference type="ARBA" id="ARBA00022603"/>
    </source>
</evidence>
<organism evidence="3 4">
    <name type="scientific">Thalassolituus pacificus</name>
    <dbReference type="NCBI Taxonomy" id="2975440"/>
    <lineage>
        <taxon>Bacteria</taxon>
        <taxon>Pseudomonadati</taxon>
        <taxon>Pseudomonadota</taxon>
        <taxon>Gammaproteobacteria</taxon>
        <taxon>Oceanospirillales</taxon>
        <taxon>Oceanospirillaceae</taxon>
        <taxon>Thalassolituus</taxon>
    </lineage>
</organism>
<dbReference type="Pfam" id="PF06325">
    <property type="entry name" value="PrmA"/>
    <property type="match status" value="1"/>
</dbReference>
<reference evidence="3" key="1">
    <citation type="journal article" date="2022" name="Front. Microbiol.">
        <title>Genome-based taxonomic rearrangement of Oceanobacter-related bacteria including the description of Thalassolituus hydrocarbonoclasticus sp. nov. and Thalassolituus pacificus sp. nov. and emended description of the genus Thalassolituus.</title>
        <authorList>
            <person name="Dong C."/>
            <person name="Wei L."/>
            <person name="Wang J."/>
            <person name="Lai Q."/>
            <person name="Huang Z."/>
            <person name="Shao Z."/>
        </authorList>
    </citation>
    <scope>NUCLEOTIDE SEQUENCE</scope>
    <source>
        <strain evidence="3">59MF3M-4</strain>
    </source>
</reference>
<evidence type="ECO:0000313" key="3">
    <source>
        <dbReference type="EMBL" id="MCT7358428.1"/>
    </source>
</evidence>
<keyword evidence="1 3" id="KW-0489">Methyltransferase</keyword>
<evidence type="ECO:0000313" key="4">
    <source>
        <dbReference type="Proteomes" id="UP001147830"/>
    </source>
</evidence>
<dbReference type="InterPro" id="IPR050078">
    <property type="entry name" value="Ribosomal_L11_MeTrfase_PrmA"/>
</dbReference>
<dbReference type="AlphaFoldDB" id="A0A9X3AS06"/>
<proteinExistence type="predicted"/>
<dbReference type="Gene3D" id="3.40.50.150">
    <property type="entry name" value="Vaccinia Virus protein VP39"/>
    <property type="match status" value="1"/>
</dbReference>
<dbReference type="GO" id="GO:0005840">
    <property type="term" value="C:ribosome"/>
    <property type="evidence" value="ECO:0007669"/>
    <property type="project" value="UniProtKB-KW"/>
</dbReference>
<dbReference type="RefSeq" id="WP_260975344.1">
    <property type="nucleotide sequence ID" value="NZ_JAOANI010000014.1"/>
</dbReference>
<name>A0A9X3AS06_9GAMM</name>
<reference evidence="3" key="2">
    <citation type="submission" date="2022-08" db="EMBL/GenBank/DDBJ databases">
        <authorList>
            <person name="Dong C."/>
        </authorList>
    </citation>
    <scope>NUCLEOTIDE SEQUENCE</scope>
    <source>
        <strain evidence="3">59MF3M-4</strain>
    </source>
</reference>
<dbReference type="GO" id="GO:0032259">
    <property type="term" value="P:methylation"/>
    <property type="evidence" value="ECO:0007669"/>
    <property type="project" value="UniProtKB-KW"/>
</dbReference>
<dbReference type="SUPFAM" id="SSF53335">
    <property type="entry name" value="S-adenosyl-L-methionine-dependent methyltransferases"/>
    <property type="match status" value="1"/>
</dbReference>
<gene>
    <name evidence="3" type="ORF">NYR02_05250</name>
</gene>
<evidence type="ECO:0000256" key="2">
    <source>
        <dbReference type="ARBA" id="ARBA00022679"/>
    </source>
</evidence>
<accession>A0A9X3AS06</accession>